<proteinExistence type="predicted"/>
<keyword evidence="1" id="KW-0929">Antimicrobial</keyword>
<accession>A0A8S5LDR8</accession>
<protein>
    <submittedName>
        <fullName evidence="3">CHAP domain protein</fullName>
    </submittedName>
</protein>
<dbReference type="EMBL" id="BK014692">
    <property type="protein sequence ID" value="DAD68090.1"/>
    <property type="molecule type" value="Genomic_DNA"/>
</dbReference>
<evidence type="ECO:0000256" key="1">
    <source>
        <dbReference type="ARBA" id="ARBA00022529"/>
    </source>
</evidence>
<dbReference type="Gene3D" id="1.10.101.10">
    <property type="entry name" value="PGBD-like superfamily/PGBD"/>
    <property type="match status" value="1"/>
</dbReference>
<name>A0A8S5LDR8_9CAUD</name>
<evidence type="ECO:0000259" key="2">
    <source>
        <dbReference type="Pfam" id="PF05257"/>
    </source>
</evidence>
<dbReference type="InterPro" id="IPR036366">
    <property type="entry name" value="PGBDSf"/>
</dbReference>
<dbReference type="Pfam" id="PF05257">
    <property type="entry name" value="CHAP"/>
    <property type="match status" value="1"/>
</dbReference>
<reference evidence="3" key="1">
    <citation type="journal article" date="2021" name="Proc. Natl. Acad. Sci. U.S.A.">
        <title>A Catalog of Tens of Thousands of Viruses from Human Metagenomes Reveals Hidden Associations with Chronic Diseases.</title>
        <authorList>
            <person name="Tisza M.J."/>
            <person name="Buck C.B."/>
        </authorList>
    </citation>
    <scope>NUCLEOTIDE SEQUENCE</scope>
    <source>
        <strain evidence="3">Ctj495</strain>
    </source>
</reference>
<evidence type="ECO:0000313" key="3">
    <source>
        <dbReference type="EMBL" id="DAD68090.1"/>
    </source>
</evidence>
<organism evidence="3">
    <name type="scientific">Siphoviridae sp. ctj495</name>
    <dbReference type="NCBI Taxonomy" id="2823592"/>
    <lineage>
        <taxon>Viruses</taxon>
        <taxon>Duplodnaviria</taxon>
        <taxon>Heunggongvirae</taxon>
        <taxon>Uroviricota</taxon>
        <taxon>Caudoviricetes</taxon>
    </lineage>
</organism>
<feature type="domain" description="Peptidase C51" evidence="2">
    <location>
        <begin position="3"/>
        <end position="81"/>
    </location>
</feature>
<sequence>MLFVSMCLDECGQIDAIGGFSFNTDYTVNKVRQHPDAYFVSVYDAQPGDVVIYNWDGGGTDHVGFVEKNLGGGTLQTIEGNTSSGSYGSQSAGNGVWRRVRNQSIAYVIRPAYTDSPSNTAPAGPADIRALQRAVRANPDNIAGPNTRSRCYALAAASEWGGKTFPFGVAFTQSVVGTEQDGVWGEASEEAHDATVEAVQAAVGAEVDGVYGAETNTKVNSLLDRAEQP</sequence>
<dbReference type="InterPro" id="IPR007921">
    <property type="entry name" value="CHAP_dom"/>
</dbReference>